<dbReference type="PANTHER" id="PTHR13630">
    <property type="entry name" value="GAMMA-SECRETASE-ACTIVATING PROTEIN"/>
    <property type="match status" value="1"/>
</dbReference>
<sequence>TYKSFIAEISPKNRVFKLPVDQPHYQQVQFLHGKFPIYGGSSRRESHMLFFHHTKSIDLYHIPLARIDGGMIMSSQPQVENLVKRFVWAQFDRLNKRLYYVYFESEDENVQEGLIFSAIQFCEASPRVVTMKMVCPFSICAPSSTRLQYDRKPLSKFVSESNVNMQVVSSHDGSFFLCYQHPVNENSRPIQDSATEDGCGENEPQLQSFLEYSVFMLHHGSILRCKVPNVVPENLVDKARLLFTMLNDCVAVILPGHIFHLLDCDAEHPPCHHLFLSGPVSEELPTCDQQLSAFTCFDDKSKLVNREGLQLFEPTLCKLFKLNIKNNYWTDCFFSTHCDTTRLALLHFCILHIQDPDIILQIFSHLACDPANPECVDILKEYLIDSTYFQMKFQVEASVYKLLPFSNNEPFRGYLQTNRKGEQIARISYTPWKTNSIFPQTFKDEKRKELEFWISLRQNVSFTSSVERFSLKRISKLEGRPPANASPTADSGLSSIFQRFRKFPTVESQIQGNPEFSKEYKPEYLELIECDQATILKEERRSMKVLESLTRYLHHYLPSEVPKMRIQKIAMEYITCQKKQSSKLLELFWLGLNYSEDTHPYDRSLNTRGTSRERALLMLFERYYMAVNEIHFPIPTGFHTFFVFMGFRCLEQRLFIQYVSNKVFSLEEEFMYRLLNDIGKDEKYSHLISRLISNFDQPKALQLLKKWESPGVSRILCQRYVSNLLTEDAQFQSDSRDFLTQSQRFDEFQRTVSSLKSSGSERSELETVPFRPLLNVIAALKVTVAQSKKTQIWKGNRQEVRSRTSSKLSFISKNALEHTTREVEDTLGLGAF</sequence>
<organism evidence="2 3">
    <name type="scientific">Paramuricea clavata</name>
    <name type="common">Red gorgonian</name>
    <name type="synonym">Violescent sea-whip</name>
    <dbReference type="NCBI Taxonomy" id="317549"/>
    <lineage>
        <taxon>Eukaryota</taxon>
        <taxon>Metazoa</taxon>
        <taxon>Cnidaria</taxon>
        <taxon>Anthozoa</taxon>
        <taxon>Octocorallia</taxon>
        <taxon>Malacalcyonacea</taxon>
        <taxon>Plexauridae</taxon>
        <taxon>Paramuricea</taxon>
    </lineage>
</organism>
<dbReference type="PANTHER" id="PTHR13630:SF1">
    <property type="entry name" value="GAMMA-SECRETASE-ACTIVATING PROTEIN"/>
    <property type="match status" value="1"/>
</dbReference>
<feature type="non-terminal residue" evidence="2">
    <location>
        <position position="832"/>
    </location>
</feature>
<dbReference type="InterPro" id="IPR026172">
    <property type="entry name" value="GSAP_fam"/>
</dbReference>
<evidence type="ECO:0000313" key="3">
    <source>
        <dbReference type="Proteomes" id="UP001152795"/>
    </source>
</evidence>
<reference evidence="2" key="1">
    <citation type="submission" date="2020-04" db="EMBL/GenBank/DDBJ databases">
        <authorList>
            <person name="Alioto T."/>
            <person name="Alioto T."/>
            <person name="Gomez Garrido J."/>
        </authorList>
    </citation>
    <scope>NUCLEOTIDE SEQUENCE</scope>
    <source>
        <strain evidence="2">A484AB</strain>
    </source>
</reference>
<gene>
    <name evidence="2" type="ORF">PACLA_8A084578</name>
</gene>
<keyword evidence="3" id="KW-1185">Reference proteome</keyword>
<comment type="caution">
    <text evidence="2">The sequence shown here is derived from an EMBL/GenBank/DDBJ whole genome shotgun (WGS) entry which is preliminary data.</text>
</comment>
<name>A0A6S7HRC6_PARCT</name>
<dbReference type="GO" id="GO:0005802">
    <property type="term" value="C:trans-Golgi network"/>
    <property type="evidence" value="ECO:0007669"/>
    <property type="project" value="TreeGrafter"/>
</dbReference>
<dbReference type="GO" id="GO:1902004">
    <property type="term" value="P:positive regulation of amyloid-beta formation"/>
    <property type="evidence" value="ECO:0007669"/>
    <property type="project" value="TreeGrafter"/>
</dbReference>
<dbReference type="AlphaFoldDB" id="A0A6S7HRC6"/>
<dbReference type="InterPro" id="IPR028010">
    <property type="entry name" value="GSAP_C_dom"/>
</dbReference>
<dbReference type="Proteomes" id="UP001152795">
    <property type="component" value="Unassembled WGS sequence"/>
</dbReference>
<proteinExistence type="predicted"/>
<evidence type="ECO:0000313" key="2">
    <source>
        <dbReference type="EMBL" id="CAB4006797.1"/>
    </source>
</evidence>
<protein>
    <recommendedName>
        <fullName evidence="1">Gamma-secretase-activating protein C-terminal domain-containing protein</fullName>
    </recommendedName>
</protein>
<dbReference type="OrthoDB" id="9997853at2759"/>
<dbReference type="EMBL" id="CACRXK020005607">
    <property type="protein sequence ID" value="CAB4006797.1"/>
    <property type="molecule type" value="Genomic_DNA"/>
</dbReference>
<accession>A0A6S7HRC6</accession>
<dbReference type="Pfam" id="PF14959">
    <property type="entry name" value="GSAP-16"/>
    <property type="match status" value="1"/>
</dbReference>
<evidence type="ECO:0000259" key="1">
    <source>
        <dbReference type="Pfam" id="PF14959"/>
    </source>
</evidence>
<feature type="domain" description="Gamma-secretase-activating protein C-terminal" evidence="1">
    <location>
        <begin position="580"/>
        <end position="683"/>
    </location>
</feature>